<dbReference type="Proteomes" id="UP000051984">
    <property type="component" value="Unassembled WGS sequence"/>
</dbReference>
<name>A0A0R1EV06_LACZE</name>
<organism evidence="1 2">
    <name type="scientific">Lacticaseibacillus zeae DSM 20178 = KCTC 3804</name>
    <dbReference type="NCBI Taxonomy" id="1423816"/>
    <lineage>
        <taxon>Bacteria</taxon>
        <taxon>Bacillati</taxon>
        <taxon>Bacillota</taxon>
        <taxon>Bacilli</taxon>
        <taxon>Lactobacillales</taxon>
        <taxon>Lactobacillaceae</taxon>
        <taxon>Lacticaseibacillus</taxon>
    </lineage>
</organism>
<evidence type="ECO:0000313" key="2">
    <source>
        <dbReference type="Proteomes" id="UP000051984"/>
    </source>
</evidence>
<dbReference type="EMBL" id="AZCT01000019">
    <property type="protein sequence ID" value="KRK11066.1"/>
    <property type="molecule type" value="Genomic_DNA"/>
</dbReference>
<protein>
    <submittedName>
        <fullName evidence="1">Uncharacterized protein</fullName>
    </submittedName>
</protein>
<reference evidence="1 2" key="1">
    <citation type="journal article" date="2015" name="Genome Announc.">
        <title>Expanding the biotechnology potential of lactobacilli through comparative genomics of 213 strains and associated genera.</title>
        <authorList>
            <person name="Sun Z."/>
            <person name="Harris H.M."/>
            <person name="McCann A."/>
            <person name="Guo C."/>
            <person name="Argimon S."/>
            <person name="Zhang W."/>
            <person name="Yang X."/>
            <person name="Jeffery I.B."/>
            <person name="Cooney J.C."/>
            <person name="Kagawa T.F."/>
            <person name="Liu W."/>
            <person name="Song Y."/>
            <person name="Salvetti E."/>
            <person name="Wrobel A."/>
            <person name="Rasinkangas P."/>
            <person name="Parkhill J."/>
            <person name="Rea M.C."/>
            <person name="O'Sullivan O."/>
            <person name="Ritari J."/>
            <person name="Douillard F.P."/>
            <person name="Paul Ross R."/>
            <person name="Yang R."/>
            <person name="Briner A.E."/>
            <person name="Felis G.E."/>
            <person name="de Vos W.M."/>
            <person name="Barrangou R."/>
            <person name="Klaenhammer T.R."/>
            <person name="Caufield P.W."/>
            <person name="Cui Y."/>
            <person name="Zhang H."/>
            <person name="O'Toole P.W."/>
        </authorList>
    </citation>
    <scope>NUCLEOTIDE SEQUENCE [LARGE SCALE GENOMIC DNA]</scope>
    <source>
        <strain evidence="1 2">DSM 20178</strain>
    </source>
</reference>
<accession>A0A0R1EV06</accession>
<gene>
    <name evidence="1" type="ORF">FD51_GL001245</name>
</gene>
<proteinExistence type="predicted"/>
<dbReference type="AlphaFoldDB" id="A0A0R1EV06"/>
<evidence type="ECO:0000313" key="1">
    <source>
        <dbReference type="EMBL" id="KRK11066.1"/>
    </source>
</evidence>
<dbReference type="PATRIC" id="fig|1423816.3.peg.1302"/>
<sequence>MPVFGTFADGTAMWEFGVQILQKRMACFSARRKGFRTQANILSVITNKAKQKAAAFHID</sequence>
<comment type="caution">
    <text evidence="1">The sequence shown here is derived from an EMBL/GenBank/DDBJ whole genome shotgun (WGS) entry which is preliminary data.</text>
</comment>